<evidence type="ECO:0000313" key="1">
    <source>
        <dbReference type="EMBL" id="MBB5266412.1"/>
    </source>
</evidence>
<dbReference type="Pfam" id="PF20323">
    <property type="entry name" value="DUF6618"/>
    <property type="match status" value="1"/>
</dbReference>
<sequence length="104" mass="11450">MEHTLQCRHTYPDGEKASWAAQWKILGQSKDTCELLIRGRGSEYRVILGQCSTGRYLCIPLMDIGCGLSEPSDIGWNTPQIASVLNETDAVTIAAALYDHSQHG</sequence>
<gene>
    <name evidence="1" type="ORF">HNP82_003569</name>
</gene>
<dbReference type="Proteomes" id="UP000543642">
    <property type="component" value="Unassembled WGS sequence"/>
</dbReference>
<reference evidence="1 2" key="1">
    <citation type="submission" date="2020-08" db="EMBL/GenBank/DDBJ databases">
        <title>Genomic Encyclopedia of Type Strains, Phase IV (KMG-IV): sequencing the most valuable type-strain genomes for metagenomic binning, comparative biology and taxonomic classification.</title>
        <authorList>
            <person name="Goeker M."/>
        </authorList>
    </citation>
    <scope>NUCLEOTIDE SEQUENCE [LARGE SCALE GENOMIC DNA]</scope>
    <source>
        <strain evidence="1 2">DSM 106146</strain>
    </source>
</reference>
<accession>A0A7W8HEY9</accession>
<comment type="caution">
    <text evidence="1">The sequence shown here is derived from an EMBL/GenBank/DDBJ whole genome shotgun (WGS) entry which is preliminary data.</text>
</comment>
<keyword evidence="2" id="KW-1185">Reference proteome</keyword>
<dbReference type="RefSeq" id="WP_183776807.1">
    <property type="nucleotide sequence ID" value="NZ_JACHFW010000039.1"/>
</dbReference>
<dbReference type="EMBL" id="JACHFW010000039">
    <property type="protein sequence ID" value="MBB5266412.1"/>
    <property type="molecule type" value="Genomic_DNA"/>
</dbReference>
<name>A0A7W8HEY9_9FIRM</name>
<proteinExistence type="predicted"/>
<protein>
    <submittedName>
        <fullName evidence="1">Uncharacterized protein</fullName>
    </submittedName>
</protein>
<organism evidence="1 2">
    <name type="scientific">Catenibacillus scindens</name>
    <dbReference type="NCBI Taxonomy" id="673271"/>
    <lineage>
        <taxon>Bacteria</taxon>
        <taxon>Bacillati</taxon>
        <taxon>Bacillota</taxon>
        <taxon>Clostridia</taxon>
        <taxon>Lachnospirales</taxon>
        <taxon>Lachnospiraceae</taxon>
        <taxon>Catenibacillus</taxon>
    </lineage>
</organism>
<dbReference type="InterPro" id="IPR046726">
    <property type="entry name" value="DUF6618"/>
</dbReference>
<evidence type="ECO:0000313" key="2">
    <source>
        <dbReference type="Proteomes" id="UP000543642"/>
    </source>
</evidence>
<dbReference type="AlphaFoldDB" id="A0A7W8HEY9"/>